<protein>
    <recommendedName>
        <fullName evidence="3">ESX secretion-associated protein EspG</fullName>
    </recommendedName>
</protein>
<proteinExistence type="predicted"/>
<reference evidence="1 2" key="1">
    <citation type="submission" date="2021-03" db="EMBL/GenBank/DDBJ databases">
        <title>Sequencing the genomes of 1000 actinobacteria strains.</title>
        <authorList>
            <person name="Klenk H.-P."/>
        </authorList>
    </citation>
    <scope>NUCLEOTIDE SEQUENCE [LARGE SCALE GENOMIC DNA]</scope>
    <source>
        <strain evidence="1 2">DSM 14564</strain>
    </source>
</reference>
<gene>
    <name evidence="1" type="ORF">JOF44_002946</name>
</gene>
<dbReference type="RefSeq" id="WP_209893013.1">
    <property type="nucleotide sequence ID" value="NZ_BAAAJV010000041.1"/>
</dbReference>
<name>A0ABS4YMM4_9MICO</name>
<dbReference type="EMBL" id="JAGIOC010000001">
    <property type="protein sequence ID" value="MBP2410043.1"/>
    <property type="molecule type" value="Genomic_DNA"/>
</dbReference>
<dbReference type="Proteomes" id="UP000698222">
    <property type="component" value="Unassembled WGS sequence"/>
</dbReference>
<evidence type="ECO:0000313" key="1">
    <source>
        <dbReference type="EMBL" id="MBP2410043.1"/>
    </source>
</evidence>
<sequence>MLTYDSATATFRGSPSEIDELARQLTVDDAVSVLARLRDDGAEMPEGTGDDLLASIGVTLSSSLFTVELTVSGPSGHQRHVIDAGQNAVGVRLSPLTDDLSELNGFPVVNLPGGMTRLVRFLPGMPPAADAEAIRVRTSAVVDLGAPETSVRRSAWVEVQPHLAEAGYQADGASSWQLTRSRAEWISMDGEESSNLAVYLRVATQYFVVVETDDGVDLVPVPSVTAWETMMQVLPGANEVGRPS</sequence>
<evidence type="ECO:0008006" key="3">
    <source>
        <dbReference type="Google" id="ProtNLM"/>
    </source>
</evidence>
<evidence type="ECO:0000313" key="2">
    <source>
        <dbReference type="Proteomes" id="UP000698222"/>
    </source>
</evidence>
<keyword evidence="2" id="KW-1185">Reference proteome</keyword>
<comment type="caution">
    <text evidence="1">The sequence shown here is derived from an EMBL/GenBank/DDBJ whole genome shotgun (WGS) entry which is preliminary data.</text>
</comment>
<accession>A0ABS4YMM4</accession>
<organism evidence="1 2">
    <name type="scientific">Brachybacterium fresconis</name>
    <dbReference type="NCBI Taxonomy" id="173363"/>
    <lineage>
        <taxon>Bacteria</taxon>
        <taxon>Bacillati</taxon>
        <taxon>Actinomycetota</taxon>
        <taxon>Actinomycetes</taxon>
        <taxon>Micrococcales</taxon>
        <taxon>Dermabacteraceae</taxon>
        <taxon>Brachybacterium</taxon>
    </lineage>
</organism>